<dbReference type="Gene3D" id="3.40.50.1000">
    <property type="entry name" value="HAD superfamily/HAD-like"/>
    <property type="match status" value="1"/>
</dbReference>
<proteinExistence type="inferred from homology"/>
<dbReference type="PANTHER" id="PTHR43434">
    <property type="entry name" value="PHOSPHOGLYCOLATE PHOSPHATASE"/>
    <property type="match status" value="1"/>
</dbReference>
<dbReference type="EMBL" id="FUYR01000001">
    <property type="protein sequence ID" value="SKB32658.1"/>
    <property type="molecule type" value="Genomic_DNA"/>
</dbReference>
<dbReference type="RefSeq" id="WP_079701140.1">
    <property type="nucleotide sequence ID" value="NZ_FUYR01000001.1"/>
</dbReference>
<sequence>MIKPDSLIFDMDGTLWDAVDSYVMSWNEGAKLENIDRTFTRADLDHVMGWERGKVLPYMFPDKSVEEQERIYETINQCRAKIIPEHGGIIYNGVREGIIELASKYKLFIVSNCPKGLIVEFMKWAGLQSYFVDEMAHGVNSMPKSHNIRLLMDKHSLVNPVYIGDTHGDSRDSRVAKIPFALVTYGFGDSQDYDFKFDDFTSLTKYFMAL</sequence>
<evidence type="ECO:0000256" key="3">
    <source>
        <dbReference type="ARBA" id="ARBA00006171"/>
    </source>
</evidence>
<dbReference type="SUPFAM" id="SSF56784">
    <property type="entry name" value="HAD-like"/>
    <property type="match status" value="1"/>
</dbReference>
<name>A0A1T5ACH2_9SPHI</name>
<dbReference type="InterPro" id="IPR050155">
    <property type="entry name" value="HAD-like_hydrolase_sf"/>
</dbReference>
<dbReference type="InterPro" id="IPR023214">
    <property type="entry name" value="HAD_sf"/>
</dbReference>
<evidence type="ECO:0000313" key="6">
    <source>
        <dbReference type="Proteomes" id="UP000189981"/>
    </source>
</evidence>
<dbReference type="Proteomes" id="UP000189981">
    <property type="component" value="Unassembled WGS sequence"/>
</dbReference>
<dbReference type="EC" id="3.1.3.18" evidence="4"/>
<dbReference type="SFLD" id="SFLDS00003">
    <property type="entry name" value="Haloacid_Dehalogenase"/>
    <property type="match status" value="1"/>
</dbReference>
<dbReference type="InterPro" id="IPR036412">
    <property type="entry name" value="HAD-like_sf"/>
</dbReference>
<dbReference type="GO" id="GO:0008967">
    <property type="term" value="F:phosphoglycolate phosphatase activity"/>
    <property type="evidence" value="ECO:0007669"/>
    <property type="project" value="UniProtKB-EC"/>
</dbReference>
<dbReference type="InterPro" id="IPR023198">
    <property type="entry name" value="PGP-like_dom2"/>
</dbReference>
<dbReference type="Gene3D" id="1.10.150.240">
    <property type="entry name" value="Putative phosphatase, domain 2"/>
    <property type="match status" value="1"/>
</dbReference>
<dbReference type="OrthoDB" id="9792518at2"/>
<evidence type="ECO:0000256" key="4">
    <source>
        <dbReference type="ARBA" id="ARBA00013078"/>
    </source>
</evidence>
<reference evidence="6" key="1">
    <citation type="submission" date="2017-02" db="EMBL/GenBank/DDBJ databases">
        <authorList>
            <person name="Varghese N."/>
            <person name="Submissions S."/>
        </authorList>
    </citation>
    <scope>NUCLEOTIDE SEQUENCE [LARGE SCALE GENOMIC DNA]</scope>
    <source>
        <strain evidence="6">DSM 22385</strain>
    </source>
</reference>
<dbReference type="GO" id="GO:0006281">
    <property type="term" value="P:DNA repair"/>
    <property type="evidence" value="ECO:0007669"/>
    <property type="project" value="TreeGrafter"/>
</dbReference>
<dbReference type="PANTHER" id="PTHR43434:SF1">
    <property type="entry name" value="PHOSPHOGLYCOLATE PHOSPHATASE"/>
    <property type="match status" value="1"/>
</dbReference>
<keyword evidence="6" id="KW-1185">Reference proteome</keyword>
<comment type="similarity">
    <text evidence="3">Belongs to the HAD-like hydrolase superfamily. CbbY/CbbZ/Gph/YieH family.</text>
</comment>
<evidence type="ECO:0000256" key="1">
    <source>
        <dbReference type="ARBA" id="ARBA00000830"/>
    </source>
</evidence>
<dbReference type="AlphaFoldDB" id="A0A1T5ACH2"/>
<protein>
    <recommendedName>
        <fullName evidence="4">phosphoglycolate phosphatase</fullName>
        <ecNumber evidence="4">3.1.3.18</ecNumber>
    </recommendedName>
</protein>
<dbReference type="SFLD" id="SFLDG01129">
    <property type="entry name" value="C1.5:_HAD__Beta-PGM__Phosphata"/>
    <property type="match status" value="1"/>
</dbReference>
<comment type="catalytic activity">
    <reaction evidence="1">
        <text>2-phosphoglycolate + H2O = glycolate + phosphate</text>
        <dbReference type="Rhea" id="RHEA:14369"/>
        <dbReference type="ChEBI" id="CHEBI:15377"/>
        <dbReference type="ChEBI" id="CHEBI:29805"/>
        <dbReference type="ChEBI" id="CHEBI:43474"/>
        <dbReference type="ChEBI" id="CHEBI:58033"/>
        <dbReference type="EC" id="3.1.3.18"/>
    </reaction>
</comment>
<evidence type="ECO:0000313" key="5">
    <source>
        <dbReference type="EMBL" id="SKB32658.1"/>
    </source>
</evidence>
<evidence type="ECO:0000256" key="2">
    <source>
        <dbReference type="ARBA" id="ARBA00004818"/>
    </source>
</evidence>
<gene>
    <name evidence="5" type="ORF">SAMN05661099_0574</name>
</gene>
<comment type="pathway">
    <text evidence="2">Organic acid metabolism; glycolate biosynthesis; glycolate from 2-phosphoglycolate: step 1/1.</text>
</comment>
<organism evidence="5 6">
    <name type="scientific">Daejeonella lutea</name>
    <dbReference type="NCBI Taxonomy" id="572036"/>
    <lineage>
        <taxon>Bacteria</taxon>
        <taxon>Pseudomonadati</taxon>
        <taxon>Bacteroidota</taxon>
        <taxon>Sphingobacteriia</taxon>
        <taxon>Sphingobacteriales</taxon>
        <taxon>Sphingobacteriaceae</taxon>
        <taxon>Daejeonella</taxon>
    </lineage>
</organism>
<dbReference type="Pfam" id="PF13419">
    <property type="entry name" value="HAD_2"/>
    <property type="match status" value="1"/>
</dbReference>
<accession>A0A1T5ACH2</accession>
<dbReference type="InterPro" id="IPR041492">
    <property type="entry name" value="HAD_2"/>
</dbReference>
<dbReference type="STRING" id="572036.SAMN05661099_0574"/>